<dbReference type="KEGG" id="trs:Terro_1353"/>
<keyword evidence="1" id="KW-0812">Transmembrane</keyword>
<feature type="transmembrane region" description="Helical" evidence="1">
    <location>
        <begin position="77"/>
        <end position="96"/>
    </location>
</feature>
<dbReference type="AlphaFoldDB" id="I3ZEJ4"/>
<evidence type="ECO:0000313" key="3">
    <source>
        <dbReference type="Proteomes" id="UP000006056"/>
    </source>
</evidence>
<evidence type="ECO:0000256" key="1">
    <source>
        <dbReference type="SAM" id="Phobius"/>
    </source>
</evidence>
<dbReference type="OrthoDB" id="121897at2"/>
<dbReference type="RefSeq" id="WP_014785231.1">
    <property type="nucleotide sequence ID" value="NC_018014.1"/>
</dbReference>
<accession>I3ZEJ4</accession>
<sequence>MAEVTECRYDVRAGRALAFGLTSSKHFRITYNYRVGDELHTGECFSEIARPQGSLFLIRYDPDLPSSSHSRGAQRPFPLLLIVGFLGSIVISLLLLKLRGC</sequence>
<dbReference type="EMBL" id="CP003379">
    <property type="protein sequence ID" value="AFL87662.1"/>
    <property type="molecule type" value="Genomic_DNA"/>
</dbReference>
<protein>
    <recommendedName>
        <fullName evidence="4">DUF3592 domain-containing protein</fullName>
    </recommendedName>
</protein>
<keyword evidence="1" id="KW-0472">Membrane</keyword>
<keyword evidence="1" id="KW-1133">Transmembrane helix</keyword>
<gene>
    <name evidence="2" type="ordered locus">Terro_1353</name>
</gene>
<evidence type="ECO:0000313" key="2">
    <source>
        <dbReference type="EMBL" id="AFL87662.1"/>
    </source>
</evidence>
<dbReference type="Proteomes" id="UP000006056">
    <property type="component" value="Chromosome"/>
</dbReference>
<organism evidence="2 3">
    <name type="scientific">Terriglobus roseus (strain DSM 18391 / NRRL B-41598 / KBS 63)</name>
    <dbReference type="NCBI Taxonomy" id="926566"/>
    <lineage>
        <taxon>Bacteria</taxon>
        <taxon>Pseudomonadati</taxon>
        <taxon>Acidobacteriota</taxon>
        <taxon>Terriglobia</taxon>
        <taxon>Terriglobales</taxon>
        <taxon>Acidobacteriaceae</taxon>
        <taxon>Terriglobus</taxon>
    </lineage>
</organism>
<name>I3ZEJ4_TERRK</name>
<reference evidence="2 3" key="1">
    <citation type="submission" date="2012-06" db="EMBL/GenBank/DDBJ databases">
        <title>Complete genome of Terriglobus roseus DSM 18391.</title>
        <authorList>
            <consortium name="US DOE Joint Genome Institute (JGI-PGF)"/>
            <person name="Lucas S."/>
            <person name="Copeland A."/>
            <person name="Lapidus A."/>
            <person name="Glavina del Rio T."/>
            <person name="Dalin E."/>
            <person name="Tice H."/>
            <person name="Bruce D."/>
            <person name="Goodwin L."/>
            <person name="Pitluck S."/>
            <person name="Peters L."/>
            <person name="Mikhailova N."/>
            <person name="Munk A.C.C."/>
            <person name="Kyrpides N."/>
            <person name="Mavromatis K."/>
            <person name="Ivanova N."/>
            <person name="Brettin T."/>
            <person name="Detter J.C."/>
            <person name="Han C."/>
            <person name="Larimer F."/>
            <person name="Land M."/>
            <person name="Hauser L."/>
            <person name="Markowitz V."/>
            <person name="Cheng J.-F."/>
            <person name="Hugenholtz P."/>
            <person name="Woyke T."/>
            <person name="Wu D."/>
            <person name="Brambilla E."/>
            <person name="Klenk H.-P."/>
            <person name="Eisen J.A."/>
        </authorList>
    </citation>
    <scope>NUCLEOTIDE SEQUENCE [LARGE SCALE GENOMIC DNA]</scope>
    <source>
        <strain evidence="3">DSM 18391 / NRRL B-41598 / KBS 63</strain>
    </source>
</reference>
<dbReference type="HOGENOM" id="CLU_2246175_0_0_0"/>
<evidence type="ECO:0008006" key="4">
    <source>
        <dbReference type="Google" id="ProtNLM"/>
    </source>
</evidence>
<keyword evidence="3" id="KW-1185">Reference proteome</keyword>
<proteinExistence type="predicted"/>